<name>A0A4R1J8D5_9GAMM</name>
<evidence type="ECO:0000256" key="2">
    <source>
        <dbReference type="ARBA" id="ARBA00023125"/>
    </source>
</evidence>
<dbReference type="GO" id="GO:0003700">
    <property type="term" value="F:DNA-binding transcription factor activity"/>
    <property type="evidence" value="ECO:0007669"/>
    <property type="project" value="TreeGrafter"/>
</dbReference>
<dbReference type="PANTHER" id="PTHR30055:SF234">
    <property type="entry name" value="HTH-TYPE TRANSCRIPTIONAL REGULATOR BETI"/>
    <property type="match status" value="1"/>
</dbReference>
<keyword evidence="2 4" id="KW-0238">DNA-binding</keyword>
<dbReference type="EMBL" id="SMGD01000017">
    <property type="protein sequence ID" value="TCK46730.1"/>
    <property type="molecule type" value="Genomic_DNA"/>
</dbReference>
<keyword evidence="7" id="KW-1185">Reference proteome</keyword>
<evidence type="ECO:0000313" key="6">
    <source>
        <dbReference type="EMBL" id="TCK46730.1"/>
    </source>
</evidence>
<dbReference type="Pfam" id="PF13305">
    <property type="entry name" value="TetR_C_33"/>
    <property type="match status" value="1"/>
</dbReference>
<evidence type="ECO:0000259" key="5">
    <source>
        <dbReference type="PROSITE" id="PS50977"/>
    </source>
</evidence>
<evidence type="ECO:0000256" key="1">
    <source>
        <dbReference type="ARBA" id="ARBA00023015"/>
    </source>
</evidence>
<dbReference type="InterPro" id="IPR009057">
    <property type="entry name" value="Homeodomain-like_sf"/>
</dbReference>
<dbReference type="Gene3D" id="1.10.357.10">
    <property type="entry name" value="Tetracycline Repressor, domain 2"/>
    <property type="match status" value="1"/>
</dbReference>
<reference evidence="6 7" key="1">
    <citation type="submission" date="2019-03" db="EMBL/GenBank/DDBJ databases">
        <title>Genomic Encyclopedia of Type Strains, Phase IV (KMG-IV): sequencing the most valuable type-strain genomes for metagenomic binning, comparative biology and taxonomic classification.</title>
        <authorList>
            <person name="Goeker M."/>
        </authorList>
    </citation>
    <scope>NUCLEOTIDE SEQUENCE [LARGE SCALE GENOMIC DNA]</scope>
    <source>
        <strain evidence="6 7">DSM 18577</strain>
    </source>
</reference>
<comment type="caution">
    <text evidence="6">The sequence shown here is derived from an EMBL/GenBank/DDBJ whole genome shotgun (WGS) entry which is preliminary data.</text>
</comment>
<dbReference type="SUPFAM" id="SSF46689">
    <property type="entry name" value="Homeodomain-like"/>
    <property type="match status" value="1"/>
</dbReference>
<organism evidence="6 7">
    <name type="scientific">Celerinatantimonas diazotrophica</name>
    <dbReference type="NCBI Taxonomy" id="412034"/>
    <lineage>
        <taxon>Bacteria</taxon>
        <taxon>Pseudomonadati</taxon>
        <taxon>Pseudomonadota</taxon>
        <taxon>Gammaproteobacteria</taxon>
        <taxon>Celerinatantimonadaceae</taxon>
        <taxon>Celerinatantimonas</taxon>
    </lineage>
</organism>
<dbReference type="AlphaFoldDB" id="A0A4R1J8D5"/>
<keyword evidence="1" id="KW-0805">Transcription regulation</keyword>
<dbReference type="PROSITE" id="PS50977">
    <property type="entry name" value="HTH_TETR_2"/>
    <property type="match status" value="1"/>
</dbReference>
<accession>A0A4R1J8D5</accession>
<dbReference type="Pfam" id="PF00440">
    <property type="entry name" value="TetR_N"/>
    <property type="match status" value="1"/>
</dbReference>
<dbReference type="InterPro" id="IPR050109">
    <property type="entry name" value="HTH-type_TetR-like_transc_reg"/>
</dbReference>
<dbReference type="GO" id="GO:0000976">
    <property type="term" value="F:transcription cis-regulatory region binding"/>
    <property type="evidence" value="ECO:0007669"/>
    <property type="project" value="TreeGrafter"/>
</dbReference>
<dbReference type="SUPFAM" id="SSF48498">
    <property type="entry name" value="Tetracyclin repressor-like, C-terminal domain"/>
    <property type="match status" value="1"/>
</dbReference>
<evidence type="ECO:0000313" key="7">
    <source>
        <dbReference type="Proteomes" id="UP000295565"/>
    </source>
</evidence>
<evidence type="ECO:0000256" key="3">
    <source>
        <dbReference type="ARBA" id="ARBA00023163"/>
    </source>
</evidence>
<feature type="domain" description="HTH tetR-type" evidence="5">
    <location>
        <begin position="10"/>
        <end position="70"/>
    </location>
</feature>
<dbReference type="PANTHER" id="PTHR30055">
    <property type="entry name" value="HTH-TYPE TRANSCRIPTIONAL REGULATOR RUTR"/>
    <property type="match status" value="1"/>
</dbReference>
<gene>
    <name evidence="6" type="ORF">EV690_3316</name>
</gene>
<sequence length="204" mass="23105">MARRNDHSREQLKELALIAGEELIDKQGLSALSTRKIANQIGYSVGTLYLIFNNLDDLCWHINARSMAKLDELLSRNIGSEHQQTPSATLKIVADSYLDFAARWPNRWTLMFEHHTNDEISTPQWLNDAIEKLFGYVTEPLKALNPHASEASLTLATRSLWCAIHGIAALNAQGKLFLTDINQEPLVNDLLTRYLSSWQQETFA</sequence>
<dbReference type="OrthoDB" id="7223515at2"/>
<dbReference type="InterPro" id="IPR001647">
    <property type="entry name" value="HTH_TetR"/>
</dbReference>
<feature type="DNA-binding region" description="H-T-H motif" evidence="4">
    <location>
        <begin position="33"/>
        <end position="52"/>
    </location>
</feature>
<dbReference type="RefSeq" id="WP_131914059.1">
    <property type="nucleotide sequence ID" value="NZ_OU594967.1"/>
</dbReference>
<dbReference type="Proteomes" id="UP000295565">
    <property type="component" value="Unassembled WGS sequence"/>
</dbReference>
<proteinExistence type="predicted"/>
<dbReference type="InterPro" id="IPR025996">
    <property type="entry name" value="MT1864/Rv1816-like_C"/>
</dbReference>
<keyword evidence="3" id="KW-0804">Transcription</keyword>
<protein>
    <submittedName>
        <fullName evidence="6">TetR family transcriptional regulator</fullName>
    </submittedName>
</protein>
<dbReference type="InterPro" id="IPR036271">
    <property type="entry name" value="Tet_transcr_reg_TetR-rel_C_sf"/>
</dbReference>
<evidence type="ECO:0000256" key="4">
    <source>
        <dbReference type="PROSITE-ProRule" id="PRU00335"/>
    </source>
</evidence>